<dbReference type="Pfam" id="PF00474">
    <property type="entry name" value="SSF"/>
    <property type="match status" value="1"/>
</dbReference>
<feature type="transmembrane region" description="Helical" evidence="14">
    <location>
        <begin position="458"/>
        <end position="477"/>
    </location>
</feature>
<evidence type="ECO:0000256" key="13">
    <source>
        <dbReference type="RuleBase" id="RU362091"/>
    </source>
</evidence>
<evidence type="ECO:0000256" key="4">
    <source>
        <dbReference type="ARBA" id="ARBA00022475"/>
    </source>
</evidence>
<dbReference type="PROSITE" id="PS50283">
    <property type="entry name" value="NA_SOLUT_SYMP_3"/>
    <property type="match status" value="1"/>
</dbReference>
<evidence type="ECO:0000256" key="7">
    <source>
        <dbReference type="ARBA" id="ARBA00022989"/>
    </source>
</evidence>
<evidence type="ECO:0000256" key="10">
    <source>
        <dbReference type="ARBA" id="ARBA00023136"/>
    </source>
</evidence>
<dbReference type="InterPro" id="IPR050277">
    <property type="entry name" value="Sodium:Solute_Symporter"/>
</dbReference>
<keyword evidence="3" id="KW-0813">Transport</keyword>
<reference evidence="15 16" key="1">
    <citation type="submission" date="2022-05" db="EMBL/GenBank/DDBJ databases">
        <authorList>
            <person name="Park J.-S."/>
        </authorList>
    </citation>
    <scope>NUCLEOTIDE SEQUENCE [LARGE SCALE GENOMIC DNA]</scope>
    <source>
        <strain evidence="15 16">2012CJ34-2</strain>
    </source>
</reference>
<feature type="transmembrane region" description="Helical" evidence="14">
    <location>
        <begin position="402"/>
        <end position="425"/>
    </location>
</feature>
<feature type="transmembrane region" description="Helical" evidence="14">
    <location>
        <begin position="195"/>
        <end position="213"/>
    </location>
</feature>
<keyword evidence="4" id="KW-1003">Cell membrane</keyword>
<evidence type="ECO:0000256" key="14">
    <source>
        <dbReference type="SAM" id="Phobius"/>
    </source>
</evidence>
<keyword evidence="10 14" id="KW-0472">Membrane</keyword>
<keyword evidence="16" id="KW-1185">Reference proteome</keyword>
<evidence type="ECO:0000256" key="8">
    <source>
        <dbReference type="ARBA" id="ARBA00023053"/>
    </source>
</evidence>
<comment type="subcellular location">
    <subcellularLocation>
        <location evidence="1">Cell membrane</location>
        <topology evidence="1">Multi-pass membrane protein</topology>
    </subcellularLocation>
</comment>
<feature type="transmembrane region" description="Helical" evidence="14">
    <location>
        <begin position="376"/>
        <end position="396"/>
    </location>
</feature>
<accession>A0ABT0PB34</accession>
<evidence type="ECO:0000256" key="2">
    <source>
        <dbReference type="ARBA" id="ARBA00006434"/>
    </source>
</evidence>
<dbReference type="EMBL" id="JAMFLX010000001">
    <property type="protein sequence ID" value="MCL6268411.1"/>
    <property type="molecule type" value="Genomic_DNA"/>
</dbReference>
<evidence type="ECO:0000313" key="15">
    <source>
        <dbReference type="EMBL" id="MCL6268411.1"/>
    </source>
</evidence>
<feature type="transmembrane region" description="Helical" evidence="14">
    <location>
        <begin position="44"/>
        <end position="64"/>
    </location>
</feature>
<dbReference type="RefSeq" id="WP_249697247.1">
    <property type="nucleotide sequence ID" value="NZ_JAMFLX010000001.1"/>
</dbReference>
<keyword evidence="9" id="KW-0406">Ion transport</keyword>
<feature type="transmembrane region" description="Helical" evidence="14">
    <location>
        <begin position="6"/>
        <end position="23"/>
    </location>
</feature>
<comment type="caution">
    <text evidence="15">The sequence shown here is derived from an EMBL/GenBank/DDBJ whole genome shotgun (WGS) entry which is preliminary data.</text>
</comment>
<dbReference type="Proteomes" id="UP001203338">
    <property type="component" value="Unassembled WGS sequence"/>
</dbReference>
<dbReference type="InterPro" id="IPR001734">
    <property type="entry name" value="Na/solute_symporter"/>
</dbReference>
<comment type="similarity">
    <text evidence="2 13">Belongs to the sodium:solute symporter (SSF) (TC 2.A.21) family.</text>
</comment>
<evidence type="ECO:0000256" key="1">
    <source>
        <dbReference type="ARBA" id="ARBA00004651"/>
    </source>
</evidence>
<dbReference type="Gene3D" id="1.20.1730.10">
    <property type="entry name" value="Sodium/glucose cotransporter"/>
    <property type="match status" value="1"/>
</dbReference>
<evidence type="ECO:0000256" key="5">
    <source>
        <dbReference type="ARBA" id="ARBA00022692"/>
    </source>
</evidence>
<keyword evidence="5 14" id="KW-0812">Transmembrane</keyword>
<feature type="transmembrane region" description="Helical" evidence="14">
    <location>
        <begin position="161"/>
        <end position="183"/>
    </location>
</feature>
<comment type="catalytic activity">
    <reaction evidence="12">
        <text>L-proline(in) + Na(+)(in) = L-proline(out) + Na(+)(out)</text>
        <dbReference type="Rhea" id="RHEA:28967"/>
        <dbReference type="ChEBI" id="CHEBI:29101"/>
        <dbReference type="ChEBI" id="CHEBI:60039"/>
    </reaction>
</comment>
<keyword evidence="7 14" id="KW-1133">Transmembrane helix</keyword>
<evidence type="ECO:0000256" key="6">
    <source>
        <dbReference type="ARBA" id="ARBA00022847"/>
    </source>
</evidence>
<dbReference type="InterPro" id="IPR038377">
    <property type="entry name" value="Na/Glc_symporter_sf"/>
</dbReference>
<evidence type="ECO:0000256" key="3">
    <source>
        <dbReference type="ARBA" id="ARBA00022448"/>
    </source>
</evidence>
<protein>
    <submittedName>
        <fullName evidence="15">Sodium:solute symporter family protein</fullName>
    </submittedName>
</protein>
<evidence type="ECO:0000313" key="16">
    <source>
        <dbReference type="Proteomes" id="UP001203338"/>
    </source>
</evidence>
<gene>
    <name evidence="15" type="ORF">M3P05_00410</name>
</gene>
<dbReference type="PANTHER" id="PTHR48086:SF3">
    <property type="entry name" value="SODIUM_PROLINE SYMPORTER"/>
    <property type="match status" value="1"/>
</dbReference>
<sequence>MEANIANWIILGISVMVLIWMGFKTNNTVVKTSSDEGGFLLAGRTLGPFVGAGTIVATGFSGWGFMGSPGTAYAYGTTELLGNFFFGFSMIIAVLFIAKFLYRRALKMGSLTIPEFLSQVHEGTDKEKRTVQALASVITVVLLSVYMVGQVKALGLLGGTWLGISFEAAAVLMVAIIVLYTSLGGMAAIAWTDTLMVAGMSISAIVICFQIFSDIPLMDLIAKLREIAPAHIDPPTAEPYGSTKGHMSMLVPYTLMFSAVLPYMSIRLMSFRPDVKAHQCALIAAPVALLLSLVPIVGLYMRVRMPGLEIADNAMPMYLQNFMPPLIAGVITLFILFAMQSTANSVLHVVASAISHDLRKAINPNKKLPHKKALSFNRIMVVLFGGISLLLMAFAPPYMLNLIAIIGTGTLNAALLGPLLISAFWRGNAKGAIAAMLTGFVVCGILMAQGGLGWIEPPIYASVVSVIAYVVVSKMTAKAGQGVGEPTHSMA</sequence>
<feature type="transmembrane region" description="Helical" evidence="14">
    <location>
        <begin position="250"/>
        <end position="269"/>
    </location>
</feature>
<feature type="transmembrane region" description="Helical" evidence="14">
    <location>
        <begin position="131"/>
        <end position="149"/>
    </location>
</feature>
<name>A0ABT0PB34_9GAMM</name>
<evidence type="ECO:0000256" key="12">
    <source>
        <dbReference type="ARBA" id="ARBA00033708"/>
    </source>
</evidence>
<feature type="transmembrane region" description="Helical" evidence="14">
    <location>
        <begin position="322"/>
        <end position="339"/>
    </location>
</feature>
<feature type="transmembrane region" description="Helical" evidence="14">
    <location>
        <begin position="84"/>
        <end position="102"/>
    </location>
</feature>
<feature type="transmembrane region" description="Helical" evidence="14">
    <location>
        <begin position="432"/>
        <end position="452"/>
    </location>
</feature>
<keyword evidence="11" id="KW-0739">Sodium transport</keyword>
<evidence type="ECO:0000256" key="9">
    <source>
        <dbReference type="ARBA" id="ARBA00023065"/>
    </source>
</evidence>
<organism evidence="15 16">
    <name type="scientific">Parendozoicomonas callyspongiae</name>
    <dbReference type="NCBI Taxonomy" id="2942213"/>
    <lineage>
        <taxon>Bacteria</taxon>
        <taxon>Pseudomonadati</taxon>
        <taxon>Pseudomonadota</taxon>
        <taxon>Gammaproteobacteria</taxon>
        <taxon>Oceanospirillales</taxon>
        <taxon>Endozoicomonadaceae</taxon>
        <taxon>Parendozoicomonas</taxon>
    </lineage>
</organism>
<proteinExistence type="inferred from homology"/>
<evidence type="ECO:0000256" key="11">
    <source>
        <dbReference type="ARBA" id="ARBA00023201"/>
    </source>
</evidence>
<feature type="transmembrane region" description="Helical" evidence="14">
    <location>
        <begin position="281"/>
        <end position="302"/>
    </location>
</feature>
<dbReference type="PANTHER" id="PTHR48086">
    <property type="entry name" value="SODIUM/PROLINE SYMPORTER-RELATED"/>
    <property type="match status" value="1"/>
</dbReference>
<dbReference type="CDD" id="cd10322">
    <property type="entry name" value="SLC5sbd"/>
    <property type="match status" value="1"/>
</dbReference>
<keyword evidence="6" id="KW-0769">Symport</keyword>
<keyword evidence="8" id="KW-0915">Sodium</keyword>